<gene>
    <name evidence="1" type="ORF">HPP92_026572</name>
</gene>
<sequence length="77" mass="8464">MGEALLTYLAMDDYHLSTFLSMKPTFVGTASMATSHVDGVLEPLIQQRQQMACRIAPDINLPSRLTSPSTFLEFGSL</sequence>
<dbReference type="AlphaFoldDB" id="A0A835PBT2"/>
<organism evidence="1 2">
    <name type="scientific">Vanilla planifolia</name>
    <name type="common">Vanilla</name>
    <dbReference type="NCBI Taxonomy" id="51239"/>
    <lineage>
        <taxon>Eukaryota</taxon>
        <taxon>Viridiplantae</taxon>
        <taxon>Streptophyta</taxon>
        <taxon>Embryophyta</taxon>
        <taxon>Tracheophyta</taxon>
        <taxon>Spermatophyta</taxon>
        <taxon>Magnoliopsida</taxon>
        <taxon>Liliopsida</taxon>
        <taxon>Asparagales</taxon>
        <taxon>Orchidaceae</taxon>
        <taxon>Vanilloideae</taxon>
        <taxon>Vanilleae</taxon>
        <taxon>Vanilla</taxon>
    </lineage>
</organism>
<accession>A0A835PBT2</accession>
<dbReference type="Proteomes" id="UP000639772">
    <property type="component" value="Unassembled WGS sequence"/>
</dbReference>
<reference evidence="1 2" key="1">
    <citation type="journal article" date="2020" name="Nat. Food">
        <title>A phased Vanilla planifolia genome enables genetic improvement of flavour and production.</title>
        <authorList>
            <person name="Hasing T."/>
            <person name="Tang H."/>
            <person name="Brym M."/>
            <person name="Khazi F."/>
            <person name="Huang T."/>
            <person name="Chambers A.H."/>
        </authorList>
    </citation>
    <scope>NUCLEOTIDE SEQUENCE [LARGE SCALE GENOMIC DNA]</scope>
    <source>
        <tissue evidence="1">Leaf</tissue>
    </source>
</reference>
<protein>
    <submittedName>
        <fullName evidence="1">Uncharacterized protein</fullName>
    </submittedName>
</protein>
<evidence type="ECO:0000313" key="2">
    <source>
        <dbReference type="Proteomes" id="UP000639772"/>
    </source>
</evidence>
<evidence type="ECO:0000313" key="1">
    <source>
        <dbReference type="EMBL" id="KAG0450771.1"/>
    </source>
</evidence>
<dbReference type="EMBL" id="JADCNM010000091">
    <property type="protein sequence ID" value="KAG0450771.1"/>
    <property type="molecule type" value="Genomic_DNA"/>
</dbReference>
<comment type="caution">
    <text evidence="1">The sequence shown here is derived from an EMBL/GenBank/DDBJ whole genome shotgun (WGS) entry which is preliminary data.</text>
</comment>
<name>A0A835PBT2_VANPL</name>
<proteinExistence type="predicted"/>